<accession>A0AAD8GKF5</accession>
<dbReference type="Proteomes" id="UP001230051">
    <property type="component" value="Unassembled WGS sequence"/>
</dbReference>
<dbReference type="SMART" id="SM00248">
    <property type="entry name" value="ANK"/>
    <property type="match status" value="3"/>
</dbReference>
<dbReference type="PROSITE" id="PS50297">
    <property type="entry name" value="ANK_REP_REGION"/>
    <property type="match status" value="2"/>
</dbReference>
<dbReference type="InterPro" id="IPR036770">
    <property type="entry name" value="Ankyrin_rpt-contain_sf"/>
</dbReference>
<reference evidence="4" key="1">
    <citation type="submission" date="2022-02" db="EMBL/GenBank/DDBJ databases">
        <title>Atlantic sturgeon de novo genome assembly.</title>
        <authorList>
            <person name="Stock M."/>
            <person name="Klopp C."/>
            <person name="Guiguen Y."/>
            <person name="Cabau C."/>
            <person name="Parinello H."/>
            <person name="Santidrian Yebra-Pimentel E."/>
            <person name="Kuhl H."/>
            <person name="Dirks R.P."/>
            <person name="Guessner J."/>
            <person name="Wuertz S."/>
            <person name="Du K."/>
            <person name="Schartl M."/>
        </authorList>
    </citation>
    <scope>NUCLEOTIDE SEQUENCE</scope>
    <source>
        <strain evidence="4">STURGEONOMICS-FGT-2020</strain>
        <tissue evidence="4">Whole blood</tissue>
    </source>
</reference>
<dbReference type="PROSITE" id="PS50088">
    <property type="entry name" value="ANK_REPEAT"/>
    <property type="match status" value="2"/>
</dbReference>
<dbReference type="EMBL" id="JAGXEW010000001">
    <property type="protein sequence ID" value="KAK1175924.1"/>
    <property type="molecule type" value="Genomic_DNA"/>
</dbReference>
<dbReference type="Gene3D" id="1.25.40.20">
    <property type="entry name" value="Ankyrin repeat-containing domain"/>
    <property type="match status" value="1"/>
</dbReference>
<keyword evidence="2 3" id="KW-0040">ANK repeat</keyword>
<dbReference type="Pfam" id="PF12796">
    <property type="entry name" value="Ank_2"/>
    <property type="match status" value="1"/>
</dbReference>
<evidence type="ECO:0000313" key="4">
    <source>
        <dbReference type="EMBL" id="KAK1175924.1"/>
    </source>
</evidence>
<evidence type="ECO:0000256" key="1">
    <source>
        <dbReference type="ARBA" id="ARBA00022737"/>
    </source>
</evidence>
<dbReference type="PANTHER" id="PTHR24201:SF0">
    <property type="entry name" value="ANKYRIN REPEAT DOMAIN-CONTAINING PROTEIN 37"/>
    <property type="match status" value="1"/>
</dbReference>
<organism evidence="4 5">
    <name type="scientific">Acipenser oxyrinchus oxyrinchus</name>
    <dbReference type="NCBI Taxonomy" id="40147"/>
    <lineage>
        <taxon>Eukaryota</taxon>
        <taxon>Metazoa</taxon>
        <taxon>Chordata</taxon>
        <taxon>Craniata</taxon>
        <taxon>Vertebrata</taxon>
        <taxon>Euteleostomi</taxon>
        <taxon>Actinopterygii</taxon>
        <taxon>Chondrostei</taxon>
        <taxon>Acipenseriformes</taxon>
        <taxon>Acipenseridae</taxon>
        <taxon>Acipenser</taxon>
    </lineage>
</organism>
<feature type="repeat" description="ANK" evidence="3">
    <location>
        <begin position="63"/>
        <end position="95"/>
    </location>
</feature>
<proteinExistence type="predicted"/>
<evidence type="ECO:0000256" key="3">
    <source>
        <dbReference type="PROSITE-ProRule" id="PRU00023"/>
    </source>
</evidence>
<comment type="caution">
    <text evidence="4">The sequence shown here is derived from an EMBL/GenBank/DDBJ whole genome shotgun (WGS) entry which is preliminary data.</text>
</comment>
<dbReference type="GO" id="GO:0005737">
    <property type="term" value="C:cytoplasm"/>
    <property type="evidence" value="ECO:0007669"/>
    <property type="project" value="TreeGrafter"/>
</dbReference>
<feature type="repeat" description="ANK" evidence="3">
    <location>
        <begin position="30"/>
        <end position="62"/>
    </location>
</feature>
<dbReference type="InterPro" id="IPR050776">
    <property type="entry name" value="Ank_Repeat/CDKN_Inhibitor"/>
</dbReference>
<sequence>MLLLNSDAQFDCLSNLVEAGTAVNSSGDPFGQSPVHLAACGDKAFCLLWLLKTGADANEQDCYGEAPIHKAAKAGSLECISLLIASDARLGLCNNDGQTAEDLAWSYGFHDCARFLTTVKMTQSLKSSGPPERMDFGDLSHTIAGQKRACTSNADNDRKRAREW</sequence>
<evidence type="ECO:0000313" key="5">
    <source>
        <dbReference type="Proteomes" id="UP001230051"/>
    </source>
</evidence>
<name>A0AAD8GKF5_ACIOX</name>
<gene>
    <name evidence="4" type="primary">ankrd37</name>
    <name evidence="4" type="ORF">AOXY_G663</name>
</gene>
<dbReference type="PANTHER" id="PTHR24201">
    <property type="entry name" value="ANK_REP_REGION DOMAIN-CONTAINING PROTEIN"/>
    <property type="match status" value="1"/>
</dbReference>
<dbReference type="InterPro" id="IPR002110">
    <property type="entry name" value="Ankyrin_rpt"/>
</dbReference>
<keyword evidence="5" id="KW-1185">Reference proteome</keyword>
<evidence type="ECO:0000256" key="2">
    <source>
        <dbReference type="ARBA" id="ARBA00023043"/>
    </source>
</evidence>
<protein>
    <submittedName>
        <fullName evidence="4">Ankyrin repeat domain-containing protein 37</fullName>
    </submittedName>
</protein>
<dbReference type="SUPFAM" id="SSF48403">
    <property type="entry name" value="Ankyrin repeat"/>
    <property type="match status" value="1"/>
</dbReference>
<keyword evidence="1" id="KW-0677">Repeat</keyword>
<dbReference type="AlphaFoldDB" id="A0AAD8GKF5"/>